<dbReference type="OrthoDB" id="443981at2759"/>
<dbReference type="GO" id="GO:0043332">
    <property type="term" value="C:mating projection tip"/>
    <property type="evidence" value="ECO:0007669"/>
    <property type="project" value="TreeGrafter"/>
</dbReference>
<feature type="compositionally biased region" description="Low complexity" evidence="3">
    <location>
        <begin position="302"/>
        <end position="314"/>
    </location>
</feature>
<comment type="caution">
    <text evidence="6">The sequence shown here is derived from an EMBL/GenBank/DDBJ whole genome shotgun (WGS) entry which is preliminary data.</text>
</comment>
<dbReference type="GO" id="GO:0051666">
    <property type="term" value="P:actin cortical patch localization"/>
    <property type="evidence" value="ECO:0007669"/>
    <property type="project" value="InterPro"/>
</dbReference>
<proteinExistence type="predicted"/>
<dbReference type="PRINTS" id="PR00452">
    <property type="entry name" value="SH3DOMAIN"/>
</dbReference>
<dbReference type="InterPro" id="IPR004148">
    <property type="entry name" value="BAR_dom"/>
</dbReference>
<dbReference type="Gene3D" id="2.30.30.40">
    <property type="entry name" value="SH3 Domains"/>
    <property type="match status" value="1"/>
</dbReference>
<dbReference type="GO" id="GO:0008289">
    <property type="term" value="F:lipid binding"/>
    <property type="evidence" value="ECO:0007669"/>
    <property type="project" value="TreeGrafter"/>
</dbReference>
<dbReference type="SUPFAM" id="SSF50044">
    <property type="entry name" value="SH3-domain"/>
    <property type="match status" value="1"/>
</dbReference>
<accession>A0A1X2GDS9</accession>
<dbReference type="GO" id="GO:0031097">
    <property type="term" value="C:medial cortex"/>
    <property type="evidence" value="ECO:0007669"/>
    <property type="project" value="TreeGrafter"/>
</dbReference>
<evidence type="ECO:0000256" key="1">
    <source>
        <dbReference type="ARBA" id="ARBA00022443"/>
    </source>
</evidence>
<evidence type="ECO:0000259" key="4">
    <source>
        <dbReference type="PROSITE" id="PS50002"/>
    </source>
</evidence>
<dbReference type="InterPro" id="IPR036028">
    <property type="entry name" value="SH3-like_dom_sf"/>
</dbReference>
<sequence length="383" mass="43254">MAAYVAMIYSSQIGMEADEGEVQRRFPETDAVTLQAANDAEVAMAYCRDEVLPELDLLDDGVIRPALEAIEVIKKIQKTITKRSHKMIDYDRHRSSMSKLKGKDDRTLSEEKQYYKVESQLEIATKDYDYLNDMLKEQLPQYLQLQAALIQPITERLYFMQCRISGMIYARCHELLHANEQHFVTFEMGIQPGHQWRLQQDNARDQMENLDLLKSGGKAWLKSSGGVNSSKLTLRERAEIQQAEGRTPSSPLPPPAYGLATSTYQSPASTPSYQPPPVQSYNQPVQAYHQPVQTYHQPVVASPASLSPAASSRRAPPPPPPASKPKKYVIALYDYDAQADGDLSFRKDDRIELIERTTDANDWWTGSLHGMRGIFPGNYVAEL</sequence>
<feature type="compositionally biased region" description="Polar residues" evidence="3">
    <location>
        <begin position="260"/>
        <end position="272"/>
    </location>
</feature>
<dbReference type="FunFam" id="2.30.30.40:FF:000100">
    <property type="entry name" value="SH3 domain-containing YSC84-like protein 1"/>
    <property type="match status" value="1"/>
</dbReference>
<dbReference type="GO" id="GO:0006897">
    <property type="term" value="P:endocytosis"/>
    <property type="evidence" value="ECO:0007669"/>
    <property type="project" value="InterPro"/>
</dbReference>
<evidence type="ECO:0000313" key="6">
    <source>
        <dbReference type="EMBL" id="ORX51347.1"/>
    </source>
</evidence>
<feature type="region of interest" description="Disordered" evidence="3">
    <location>
        <begin position="302"/>
        <end position="325"/>
    </location>
</feature>
<dbReference type="Pfam" id="PF00018">
    <property type="entry name" value="SH3_1"/>
    <property type="match status" value="1"/>
</dbReference>
<dbReference type="SUPFAM" id="SSF103657">
    <property type="entry name" value="BAR/IMD domain-like"/>
    <property type="match status" value="1"/>
</dbReference>
<evidence type="ECO:0008006" key="8">
    <source>
        <dbReference type="Google" id="ProtNLM"/>
    </source>
</evidence>
<gene>
    <name evidence="6" type="ORF">DM01DRAFT_320355</name>
</gene>
<dbReference type="GO" id="GO:1990528">
    <property type="term" value="C:Rvs161p-Rvs167p complex"/>
    <property type="evidence" value="ECO:0007669"/>
    <property type="project" value="TreeGrafter"/>
</dbReference>
<dbReference type="EMBL" id="MCGT01000021">
    <property type="protein sequence ID" value="ORX51347.1"/>
    <property type="molecule type" value="Genomic_DNA"/>
</dbReference>
<evidence type="ECO:0000256" key="2">
    <source>
        <dbReference type="PROSITE-ProRule" id="PRU00192"/>
    </source>
</evidence>
<dbReference type="PANTHER" id="PTHR47174:SF1">
    <property type="entry name" value="REDUCED VIABILITY UPON STARVATION PROTEIN 167"/>
    <property type="match status" value="1"/>
</dbReference>
<dbReference type="PROSITE" id="PS51021">
    <property type="entry name" value="BAR"/>
    <property type="match status" value="1"/>
</dbReference>
<dbReference type="Pfam" id="PF03114">
    <property type="entry name" value="BAR"/>
    <property type="match status" value="1"/>
</dbReference>
<dbReference type="SMART" id="SM00326">
    <property type="entry name" value="SH3"/>
    <property type="match status" value="1"/>
</dbReference>
<feature type="domain" description="SH3" evidence="4">
    <location>
        <begin position="324"/>
        <end position="383"/>
    </location>
</feature>
<dbReference type="InterPro" id="IPR001452">
    <property type="entry name" value="SH3_domain"/>
</dbReference>
<evidence type="ECO:0000313" key="7">
    <source>
        <dbReference type="Proteomes" id="UP000242146"/>
    </source>
</evidence>
<keyword evidence="7" id="KW-1185">Reference proteome</keyword>
<feature type="region of interest" description="Disordered" evidence="3">
    <location>
        <begin position="240"/>
        <end position="282"/>
    </location>
</feature>
<evidence type="ECO:0000256" key="3">
    <source>
        <dbReference type="SAM" id="MobiDB-lite"/>
    </source>
</evidence>
<organism evidence="6 7">
    <name type="scientific">Hesseltinella vesiculosa</name>
    <dbReference type="NCBI Taxonomy" id="101127"/>
    <lineage>
        <taxon>Eukaryota</taxon>
        <taxon>Fungi</taxon>
        <taxon>Fungi incertae sedis</taxon>
        <taxon>Mucoromycota</taxon>
        <taxon>Mucoromycotina</taxon>
        <taxon>Mucoromycetes</taxon>
        <taxon>Mucorales</taxon>
        <taxon>Cunninghamellaceae</taxon>
        <taxon>Hesseltinella</taxon>
    </lineage>
</organism>
<dbReference type="PANTHER" id="PTHR47174">
    <property type="entry name" value="BRIDGING INTEGRATOR 3"/>
    <property type="match status" value="1"/>
</dbReference>
<protein>
    <recommendedName>
        <fullName evidence="8">BAR-domain-containing protein</fullName>
    </recommendedName>
</protein>
<name>A0A1X2GDS9_9FUNG</name>
<keyword evidence="1 2" id="KW-0728">SH3 domain</keyword>
<dbReference type="Gene3D" id="1.20.1270.60">
    <property type="entry name" value="Arfaptin homology (AH) domain/BAR domain"/>
    <property type="match status" value="1"/>
</dbReference>
<dbReference type="AlphaFoldDB" id="A0A1X2GDS9"/>
<dbReference type="STRING" id="101127.A0A1X2GDS9"/>
<dbReference type="GO" id="GO:0030479">
    <property type="term" value="C:actin cortical patch"/>
    <property type="evidence" value="ECO:0007669"/>
    <property type="project" value="TreeGrafter"/>
</dbReference>
<dbReference type="PROSITE" id="PS50002">
    <property type="entry name" value="SH3"/>
    <property type="match status" value="1"/>
</dbReference>
<evidence type="ECO:0000259" key="5">
    <source>
        <dbReference type="PROSITE" id="PS51021"/>
    </source>
</evidence>
<dbReference type="InterPro" id="IPR027267">
    <property type="entry name" value="AH/BAR_dom_sf"/>
</dbReference>
<dbReference type="CDD" id="cd00174">
    <property type="entry name" value="SH3"/>
    <property type="match status" value="1"/>
</dbReference>
<dbReference type="InterPro" id="IPR046982">
    <property type="entry name" value="BIN3/RVS161-like"/>
</dbReference>
<reference evidence="6 7" key="1">
    <citation type="submission" date="2016-07" db="EMBL/GenBank/DDBJ databases">
        <title>Pervasive Adenine N6-methylation of Active Genes in Fungi.</title>
        <authorList>
            <consortium name="DOE Joint Genome Institute"/>
            <person name="Mondo S.J."/>
            <person name="Dannebaum R.O."/>
            <person name="Kuo R.C."/>
            <person name="Labutti K."/>
            <person name="Haridas S."/>
            <person name="Kuo A."/>
            <person name="Salamov A."/>
            <person name="Ahrendt S.R."/>
            <person name="Lipzen A."/>
            <person name="Sullivan W."/>
            <person name="Andreopoulos W.B."/>
            <person name="Clum A."/>
            <person name="Lindquist E."/>
            <person name="Daum C."/>
            <person name="Ramamoorthy G.K."/>
            <person name="Gryganskyi A."/>
            <person name="Culley D."/>
            <person name="Magnuson J.K."/>
            <person name="James T.Y."/>
            <person name="O'Malley M.A."/>
            <person name="Stajich J.E."/>
            <person name="Spatafora J.W."/>
            <person name="Visel A."/>
            <person name="Grigoriev I.V."/>
        </authorList>
    </citation>
    <scope>NUCLEOTIDE SEQUENCE [LARGE SCALE GENOMIC DNA]</scope>
    <source>
        <strain evidence="6 7">NRRL 3301</strain>
    </source>
</reference>
<feature type="domain" description="BAR" evidence="5">
    <location>
        <begin position="1"/>
        <end position="188"/>
    </location>
</feature>
<dbReference type="Proteomes" id="UP000242146">
    <property type="component" value="Unassembled WGS sequence"/>
</dbReference>
<dbReference type="GO" id="GO:0097320">
    <property type="term" value="P:plasma membrane tubulation"/>
    <property type="evidence" value="ECO:0007669"/>
    <property type="project" value="TreeGrafter"/>
</dbReference>